<proteinExistence type="predicted"/>
<evidence type="ECO:0000313" key="1">
    <source>
        <dbReference type="EMBL" id="BCJ95984.1"/>
    </source>
</evidence>
<dbReference type="RefSeq" id="WP_184092369.1">
    <property type="nucleotide sequence ID" value="NZ_AP023367.1"/>
</dbReference>
<dbReference type="EMBL" id="AP023367">
    <property type="protein sequence ID" value="BCJ95984.1"/>
    <property type="molecule type" value="Genomic_DNA"/>
</dbReference>
<accession>A0A6S6QZA5</accession>
<keyword evidence="2" id="KW-1185">Reference proteome</keyword>
<name>A0A6S6QZA5_9FIRM</name>
<dbReference type="KEGG" id="acel:acsn021_35530"/>
<evidence type="ECO:0000313" key="2">
    <source>
        <dbReference type="Proteomes" id="UP000515561"/>
    </source>
</evidence>
<sequence length="264" mass="29221">MKTKVISIIMTCIVLASLFVMPVSASATLSVDKQLERKGYPADVISTMCDEVKNEIISHPDSRYAGSTTVSGDMESTISKNQIIPYGTIPSADLRLTFTGTTYKENGYKILWVTLNYDWEKHIMWYLTDQIGITWDSSKFQVVDGAYGFVNNWYNFTGYNTWTRVVDNNYDARELNAANIIGDIDLKMESPVPYNNRGYAYVKLRVKDGVTAPTSTQAFGKYGHNTIVPTISLTIDSSGLGISASGAATVDTLAISKTFSTTWN</sequence>
<gene>
    <name evidence="1" type="ORF">acsn021_35530</name>
</gene>
<dbReference type="AlphaFoldDB" id="A0A6S6QZA5"/>
<protein>
    <submittedName>
        <fullName evidence="1">Uncharacterized protein</fullName>
    </submittedName>
</protein>
<dbReference type="Proteomes" id="UP000515561">
    <property type="component" value="Chromosome"/>
</dbReference>
<organism evidence="1 2">
    <name type="scientific">Anaerocolumna cellulosilytica</name>
    <dbReference type="NCBI Taxonomy" id="433286"/>
    <lineage>
        <taxon>Bacteria</taxon>
        <taxon>Bacillati</taxon>
        <taxon>Bacillota</taxon>
        <taxon>Clostridia</taxon>
        <taxon>Lachnospirales</taxon>
        <taxon>Lachnospiraceae</taxon>
        <taxon>Anaerocolumna</taxon>
    </lineage>
</organism>
<reference evidence="1 2" key="1">
    <citation type="journal article" date="2016" name="Int. J. Syst. Evol. Microbiol.">
        <title>Descriptions of Anaerotaenia torta gen. nov., sp. nov. and Anaerocolumna cellulosilytica gen. nov., sp. nov. isolated from a methanogenic reactor of cattle waste.</title>
        <authorList>
            <person name="Uek A."/>
            <person name="Ohtaki Y."/>
            <person name="Kaku N."/>
            <person name="Ueki K."/>
        </authorList>
    </citation>
    <scope>NUCLEOTIDE SEQUENCE [LARGE SCALE GENOMIC DNA]</scope>
    <source>
        <strain evidence="1 2">SN021</strain>
    </source>
</reference>